<dbReference type="STRING" id="1650663.GCA_001486665_03294"/>
<keyword evidence="5 9" id="KW-0812">Transmembrane</keyword>
<dbReference type="PANTHER" id="PTHR32507">
    <property type="entry name" value="NA(+)/H(+) ANTIPORTER 1"/>
    <property type="match status" value="1"/>
</dbReference>
<evidence type="ECO:0000256" key="8">
    <source>
        <dbReference type="ARBA" id="ARBA00023136"/>
    </source>
</evidence>
<dbReference type="Pfam" id="PF00999">
    <property type="entry name" value="Na_H_Exchanger"/>
    <property type="match status" value="1"/>
</dbReference>
<protein>
    <submittedName>
        <fullName evidence="11">Cell volume regulation protein A</fullName>
    </submittedName>
</protein>
<dbReference type="SUPFAM" id="SSF116726">
    <property type="entry name" value="TrkA C-terminal domain-like"/>
    <property type="match status" value="2"/>
</dbReference>
<dbReference type="PROSITE" id="PS51202">
    <property type="entry name" value="RCK_C"/>
    <property type="match status" value="2"/>
</dbReference>
<dbReference type="InterPro" id="IPR038770">
    <property type="entry name" value="Na+/solute_symporter_sf"/>
</dbReference>
<dbReference type="GO" id="GO:0006813">
    <property type="term" value="P:potassium ion transport"/>
    <property type="evidence" value="ECO:0007669"/>
    <property type="project" value="InterPro"/>
</dbReference>
<dbReference type="EMBL" id="SLUM01000006">
    <property type="protein sequence ID" value="TCL59088.1"/>
    <property type="molecule type" value="Genomic_DNA"/>
</dbReference>
<dbReference type="Gene3D" id="1.20.1530.20">
    <property type="match status" value="1"/>
</dbReference>
<dbReference type="AlphaFoldDB" id="A0A4R1R1B6"/>
<dbReference type="GO" id="GO:0015297">
    <property type="term" value="F:antiporter activity"/>
    <property type="evidence" value="ECO:0007669"/>
    <property type="project" value="UniProtKB-KW"/>
</dbReference>
<dbReference type="GO" id="GO:0008324">
    <property type="term" value="F:monoatomic cation transmembrane transporter activity"/>
    <property type="evidence" value="ECO:0007669"/>
    <property type="project" value="InterPro"/>
</dbReference>
<feature type="transmembrane region" description="Helical" evidence="9">
    <location>
        <begin position="218"/>
        <end position="235"/>
    </location>
</feature>
<proteinExistence type="predicted"/>
<name>A0A4R1R1B6_9FIRM</name>
<feature type="transmembrane region" description="Helical" evidence="9">
    <location>
        <begin position="328"/>
        <end position="348"/>
    </location>
</feature>
<keyword evidence="4" id="KW-1003">Cell membrane</keyword>
<feature type="domain" description="RCK C-terminal" evidence="10">
    <location>
        <begin position="394"/>
        <end position="460"/>
    </location>
</feature>
<dbReference type="PANTHER" id="PTHR32507:SF7">
    <property type="entry name" value="K(+)_H(+) ANTIPORTER NHAP2"/>
    <property type="match status" value="1"/>
</dbReference>
<evidence type="ECO:0000256" key="7">
    <source>
        <dbReference type="ARBA" id="ARBA00023065"/>
    </source>
</evidence>
<evidence type="ECO:0000313" key="11">
    <source>
        <dbReference type="EMBL" id="TCL59088.1"/>
    </source>
</evidence>
<dbReference type="Pfam" id="PF02080">
    <property type="entry name" value="TrkA_C"/>
    <property type="match status" value="1"/>
</dbReference>
<dbReference type="RefSeq" id="WP_058966816.1">
    <property type="nucleotide sequence ID" value="NZ_SLUM01000006.1"/>
</dbReference>
<evidence type="ECO:0000256" key="3">
    <source>
        <dbReference type="ARBA" id="ARBA00022449"/>
    </source>
</evidence>
<comment type="subcellular location">
    <subcellularLocation>
        <location evidence="1">Cell membrane</location>
        <topology evidence="1">Multi-pass membrane protein</topology>
    </subcellularLocation>
</comment>
<dbReference type="Proteomes" id="UP000295184">
    <property type="component" value="Unassembled WGS sequence"/>
</dbReference>
<feature type="domain" description="RCK C-terminal" evidence="10">
    <location>
        <begin position="461"/>
        <end position="530"/>
    </location>
</feature>
<dbReference type="GO" id="GO:0005886">
    <property type="term" value="C:plasma membrane"/>
    <property type="evidence" value="ECO:0007669"/>
    <property type="project" value="UniProtKB-SubCell"/>
</dbReference>
<dbReference type="GO" id="GO:1902600">
    <property type="term" value="P:proton transmembrane transport"/>
    <property type="evidence" value="ECO:0007669"/>
    <property type="project" value="InterPro"/>
</dbReference>
<feature type="transmembrane region" description="Helical" evidence="9">
    <location>
        <begin position="292"/>
        <end position="316"/>
    </location>
</feature>
<dbReference type="InterPro" id="IPR036721">
    <property type="entry name" value="RCK_C_sf"/>
</dbReference>
<evidence type="ECO:0000313" key="12">
    <source>
        <dbReference type="Proteomes" id="UP000295184"/>
    </source>
</evidence>
<feature type="transmembrane region" description="Helical" evidence="9">
    <location>
        <begin position="354"/>
        <end position="376"/>
    </location>
</feature>
<keyword evidence="6 9" id="KW-1133">Transmembrane helix</keyword>
<feature type="transmembrane region" description="Helical" evidence="9">
    <location>
        <begin position="28"/>
        <end position="46"/>
    </location>
</feature>
<feature type="transmembrane region" description="Helical" evidence="9">
    <location>
        <begin position="188"/>
        <end position="206"/>
    </location>
</feature>
<feature type="transmembrane region" description="Helical" evidence="9">
    <location>
        <begin position="53"/>
        <end position="71"/>
    </location>
</feature>
<keyword evidence="3" id="KW-0050">Antiport</keyword>
<feature type="transmembrane region" description="Helical" evidence="9">
    <location>
        <begin position="83"/>
        <end position="110"/>
    </location>
</feature>
<feature type="transmembrane region" description="Helical" evidence="9">
    <location>
        <begin position="264"/>
        <end position="286"/>
    </location>
</feature>
<dbReference type="InterPro" id="IPR006153">
    <property type="entry name" value="Cation/H_exchanger_TM"/>
</dbReference>
<evidence type="ECO:0000256" key="2">
    <source>
        <dbReference type="ARBA" id="ARBA00022448"/>
    </source>
</evidence>
<evidence type="ECO:0000256" key="9">
    <source>
        <dbReference type="SAM" id="Phobius"/>
    </source>
</evidence>
<gene>
    <name evidence="11" type="ORF">EDD77_1061</name>
</gene>
<comment type="caution">
    <text evidence="11">The sequence shown here is derived from an EMBL/GenBank/DDBJ whole genome shotgun (WGS) entry which is preliminary data.</text>
</comment>
<feature type="transmembrane region" description="Helical" evidence="9">
    <location>
        <begin position="163"/>
        <end position="182"/>
    </location>
</feature>
<dbReference type="NCBIfam" id="NF003715">
    <property type="entry name" value="PRK05326.1-2"/>
    <property type="match status" value="1"/>
</dbReference>
<keyword evidence="2" id="KW-0813">Transport</keyword>
<organism evidence="11 12">
    <name type="scientific">Allofournierella massiliensis</name>
    <dbReference type="NCBI Taxonomy" id="1650663"/>
    <lineage>
        <taxon>Bacteria</taxon>
        <taxon>Bacillati</taxon>
        <taxon>Bacillota</taxon>
        <taxon>Clostridia</taxon>
        <taxon>Eubacteriales</taxon>
        <taxon>Oscillospiraceae</taxon>
        <taxon>Allofournierella</taxon>
    </lineage>
</organism>
<evidence type="ECO:0000256" key="1">
    <source>
        <dbReference type="ARBA" id="ARBA00004651"/>
    </source>
</evidence>
<dbReference type="InterPro" id="IPR006037">
    <property type="entry name" value="RCK_C"/>
</dbReference>
<keyword evidence="8 9" id="KW-0472">Membrane</keyword>
<dbReference type="Gene3D" id="3.30.70.1450">
    <property type="entry name" value="Regulator of K+ conductance, C-terminal domain"/>
    <property type="match status" value="2"/>
</dbReference>
<accession>A0A4R1R1B6</accession>
<keyword evidence="7" id="KW-0406">Ion transport</keyword>
<dbReference type="OrthoDB" id="9810759at2"/>
<evidence type="ECO:0000259" key="10">
    <source>
        <dbReference type="PROSITE" id="PS51202"/>
    </source>
</evidence>
<reference evidence="11 12" key="1">
    <citation type="submission" date="2019-03" db="EMBL/GenBank/DDBJ databases">
        <title>Genomic Encyclopedia of Type Strains, Phase IV (KMG-IV): sequencing the most valuable type-strain genomes for metagenomic binning, comparative biology and taxonomic classification.</title>
        <authorList>
            <person name="Goeker M."/>
        </authorList>
    </citation>
    <scope>NUCLEOTIDE SEQUENCE [LARGE SCALE GENOMIC DNA]</scope>
    <source>
        <strain evidence="11 12">DSM 100451</strain>
    </source>
</reference>
<dbReference type="NCBIfam" id="NF003716">
    <property type="entry name" value="PRK05326.1-3"/>
    <property type="match status" value="1"/>
</dbReference>
<sequence length="530" mass="57152">MNGILLLTGVVILACILAHRFTEKLPIPTLLVFIGLGMLFGENGLFRIRFNNYSLAETVCSVCLIFIMYYGGFGTNWRAARPVAVQSVLLSTLGVLLTAGLTGSFIHLVLQLSWLESLLIGSVIASTDAASVFNILRSRSLNLKFNTASLLELESGSNDPMSYMLTVVLVTLMTGGDISVPLVLAKQLVFGILFGVCIGFAAAFLLRRTHATMAQGDTIFVFAAALIAYALPSMLGGNGYLSVYLCGILMGNAPIAQKRDLVRFFDAVTGITQMMIFFLLGLLVTPAQLPRVFVPALCILAFLTLVGRPVAVAALLAPFRPKAGQIALVSWAGLRGAASIVFAIYAVLHNAPLTYDLFDLVFCIVLLSMGIQGTLLPHMAHHVSMIDDNADVRRTFNDYQEESDICFIKLHLDEGHPWAGKLLREIVTPPDFLVSLIIRRGEGVLVPSGSSRMLAGDLLVIAAREFENRANLTLQEVSIDASHKLCGKQLRDAPPAPGTLVVMVQRDGQTIIPTGDTGVQAGDTLVVARY</sequence>
<evidence type="ECO:0000256" key="5">
    <source>
        <dbReference type="ARBA" id="ARBA00022692"/>
    </source>
</evidence>
<evidence type="ECO:0000256" key="4">
    <source>
        <dbReference type="ARBA" id="ARBA00022475"/>
    </source>
</evidence>
<evidence type="ECO:0000256" key="6">
    <source>
        <dbReference type="ARBA" id="ARBA00022989"/>
    </source>
</evidence>